<protein>
    <submittedName>
        <fullName evidence="2">Phage portal protein</fullName>
    </submittedName>
</protein>
<proteinExistence type="predicted"/>
<dbReference type="RefSeq" id="WP_271886782.1">
    <property type="nucleotide sequence ID" value="NZ_CP067136.1"/>
</dbReference>
<dbReference type="Pfam" id="PF05136">
    <property type="entry name" value="Phage_portal_2"/>
    <property type="match status" value="1"/>
</dbReference>
<feature type="region of interest" description="Disordered" evidence="1">
    <location>
        <begin position="492"/>
        <end position="511"/>
    </location>
</feature>
<reference evidence="2 3" key="1">
    <citation type="submission" date="2021-01" db="EMBL/GenBank/DDBJ databases">
        <title>Biogeographic distribution of Paracoccus.</title>
        <authorList>
            <person name="Hollensteiner J."/>
            <person name="Leineberger J."/>
            <person name="Brinkhoff T."/>
            <person name="Daniel R."/>
        </authorList>
    </citation>
    <scope>NUCLEOTIDE SEQUENCE [LARGE SCALE GENOMIC DNA]</scope>
    <source>
        <strain evidence="2 3">KCTC 22803</strain>
    </source>
</reference>
<accession>A0ABY7SPS9</accession>
<keyword evidence="3" id="KW-1185">Reference proteome</keyword>
<name>A0ABY7SPS9_9RHOB</name>
<evidence type="ECO:0000313" key="3">
    <source>
        <dbReference type="Proteomes" id="UP001219349"/>
    </source>
</evidence>
<evidence type="ECO:0000313" key="2">
    <source>
        <dbReference type="EMBL" id="WCR08831.1"/>
    </source>
</evidence>
<gene>
    <name evidence="2" type="ORF">JHX87_08595</name>
</gene>
<sequence length="511" mass="56574">MPDIRDHTAPRVRWGLIDAALSAVAPRSAARRYAARVAISNLRRDYDAAGRGRGTSGWSSRGTAADAEIAADGPLLRHRMRDLVRNNPMAAQAVQVLVNNIVGTGIRPRAATGDAALNRQVDALWKRWAEGCDQHGHTDFHGILGLAVREMIEGGDVFAIRRNVRATGSRDVPLRIELREADHLDAARFDSRSDGSRISQGIEYDRSGRRVAYWMFSDHPGDTAPVFSRRLESSRLPADRVAHLFERQRVQSRGVPWGTPAMRAIRDVDDWQQAELVRKRTEACLVGIVFGADEDQQSIAPVVEDASGNRIEQFEPGLIAYARGGKDIKFNQPASTAGVYEWHRVQLHIIAAGFRVPYALMTGDLSQTSFSSSRVGLNEFRRMVEQLQWQTVIPMFCAPIWRWFVDAAVMVGLLPEGVEIPVEWGPPKFESVNPLQDAQADLLEVRAGFSTLPQQIARRGYDPDEVLAEWAGFAKKSDAAGLIFDSDPRRVTKGGLVQTTDPTSPPACEDK</sequence>
<dbReference type="EMBL" id="CP067136">
    <property type="protein sequence ID" value="WCR08831.1"/>
    <property type="molecule type" value="Genomic_DNA"/>
</dbReference>
<dbReference type="InterPro" id="IPR006429">
    <property type="entry name" value="Phage_lambda_portal"/>
</dbReference>
<dbReference type="Proteomes" id="UP001219349">
    <property type="component" value="Chromosome"/>
</dbReference>
<dbReference type="NCBIfam" id="TIGR01539">
    <property type="entry name" value="portal_lambda"/>
    <property type="match status" value="1"/>
</dbReference>
<organism evidence="2 3">
    <name type="scientific">Paracoccus fistulariae</name>
    <dbReference type="NCBI Taxonomy" id="658446"/>
    <lineage>
        <taxon>Bacteria</taxon>
        <taxon>Pseudomonadati</taxon>
        <taxon>Pseudomonadota</taxon>
        <taxon>Alphaproteobacteria</taxon>
        <taxon>Rhodobacterales</taxon>
        <taxon>Paracoccaceae</taxon>
        <taxon>Paracoccus</taxon>
    </lineage>
</organism>
<evidence type="ECO:0000256" key="1">
    <source>
        <dbReference type="SAM" id="MobiDB-lite"/>
    </source>
</evidence>